<dbReference type="NCBIfam" id="TIGR00665">
    <property type="entry name" value="DnaB"/>
    <property type="match status" value="1"/>
</dbReference>
<name>A0A6L3VTJ6_9ACTN</name>
<evidence type="ECO:0000313" key="21">
    <source>
        <dbReference type="Proteomes" id="UP000483004"/>
    </source>
</evidence>
<dbReference type="InterPro" id="IPR003586">
    <property type="entry name" value="Hint_dom_C"/>
</dbReference>
<evidence type="ECO:0000256" key="2">
    <source>
        <dbReference type="ARBA" id="ARBA00022515"/>
    </source>
</evidence>
<dbReference type="NCBIfam" id="TIGR01445">
    <property type="entry name" value="intein_Nterm"/>
    <property type="match status" value="1"/>
</dbReference>
<dbReference type="InterPro" id="IPR004042">
    <property type="entry name" value="Intein_endonuc_central"/>
</dbReference>
<dbReference type="GO" id="GO:0005524">
    <property type="term" value="F:ATP binding"/>
    <property type="evidence" value="ECO:0007669"/>
    <property type="project" value="UniProtKB-UniRule"/>
</dbReference>
<dbReference type="InterPro" id="IPR027417">
    <property type="entry name" value="P-loop_NTPase"/>
</dbReference>
<dbReference type="InterPro" id="IPR006142">
    <property type="entry name" value="INTEIN"/>
</dbReference>
<dbReference type="GO" id="GO:0043139">
    <property type="term" value="F:5'-3' DNA helicase activity"/>
    <property type="evidence" value="ECO:0007669"/>
    <property type="project" value="UniProtKB-EC"/>
</dbReference>
<evidence type="ECO:0000259" key="18">
    <source>
        <dbReference type="PROSITE" id="PS50819"/>
    </source>
</evidence>
<dbReference type="InterPro" id="IPR036185">
    <property type="entry name" value="DNA_heli_DnaB-like_N_sf"/>
</dbReference>
<keyword evidence="12" id="KW-0413">Isomerase</keyword>
<feature type="compositionally biased region" description="Basic and acidic residues" evidence="17">
    <location>
        <begin position="434"/>
        <end position="447"/>
    </location>
</feature>
<comment type="caution">
    <text evidence="20">The sequence shown here is derived from an EMBL/GenBank/DDBJ whole genome shotgun (WGS) entry which is preliminary data.</text>
</comment>
<feature type="domain" description="SF4 helicase" evidence="19">
    <location>
        <begin position="698"/>
        <end position="864"/>
    </location>
</feature>
<dbReference type="GO" id="GO:0003677">
    <property type="term" value="F:DNA binding"/>
    <property type="evidence" value="ECO:0007669"/>
    <property type="project" value="UniProtKB-UniRule"/>
</dbReference>
<protein>
    <recommendedName>
        <fullName evidence="15 16">Replicative DNA helicase</fullName>
        <ecNumber evidence="15 16">5.6.2.3</ecNumber>
    </recommendedName>
</protein>
<dbReference type="EC" id="5.6.2.3" evidence="15 16"/>
<evidence type="ECO:0000256" key="1">
    <source>
        <dbReference type="ARBA" id="ARBA00008428"/>
    </source>
</evidence>
<feature type="domain" description="SF4 helicase" evidence="19">
    <location>
        <begin position="1291"/>
        <end position="1349"/>
    </location>
</feature>
<dbReference type="Gene3D" id="3.40.50.300">
    <property type="entry name" value="P-loop containing nucleotide triphosphate hydrolases"/>
    <property type="match status" value="3"/>
</dbReference>
<dbReference type="GO" id="GO:0005829">
    <property type="term" value="C:cytosol"/>
    <property type="evidence" value="ECO:0007669"/>
    <property type="project" value="TreeGrafter"/>
</dbReference>
<evidence type="ECO:0000256" key="12">
    <source>
        <dbReference type="ARBA" id="ARBA00023235"/>
    </source>
</evidence>
<dbReference type="CDD" id="cd00081">
    <property type="entry name" value="Hint"/>
    <property type="match status" value="2"/>
</dbReference>
<feature type="domain" description="SF4 helicase" evidence="19">
    <location>
        <begin position="187"/>
        <end position="224"/>
    </location>
</feature>
<keyword evidence="9 16" id="KW-0067">ATP-binding</keyword>
<evidence type="ECO:0000256" key="4">
    <source>
        <dbReference type="ARBA" id="ARBA00022737"/>
    </source>
</evidence>
<dbReference type="Gene3D" id="3.10.28.10">
    <property type="entry name" value="Homing endonucleases"/>
    <property type="match status" value="2"/>
</dbReference>
<dbReference type="InterPro" id="IPR027434">
    <property type="entry name" value="Homing_endonucl"/>
</dbReference>
<gene>
    <name evidence="20" type="ORF">F9B16_16620</name>
</gene>
<dbReference type="SUPFAM" id="SSF51294">
    <property type="entry name" value="Hedgehog/intein (Hint) domain"/>
    <property type="match status" value="1"/>
</dbReference>
<dbReference type="Pfam" id="PF00772">
    <property type="entry name" value="DnaB"/>
    <property type="match status" value="1"/>
</dbReference>
<dbReference type="OrthoDB" id="9773982at2"/>
<proteinExistence type="inferred from homology"/>
<keyword evidence="10" id="KW-0651">Protein splicing</keyword>
<dbReference type="EMBL" id="WBMR01000040">
    <property type="protein sequence ID" value="KAB2381037.1"/>
    <property type="molecule type" value="Genomic_DNA"/>
</dbReference>
<dbReference type="GO" id="GO:0004519">
    <property type="term" value="F:endonuclease activity"/>
    <property type="evidence" value="ECO:0007669"/>
    <property type="project" value="InterPro"/>
</dbReference>
<feature type="region of interest" description="Disordered" evidence="17">
    <location>
        <begin position="434"/>
        <end position="453"/>
    </location>
</feature>
<evidence type="ECO:0000256" key="5">
    <source>
        <dbReference type="ARBA" id="ARBA00022741"/>
    </source>
</evidence>
<evidence type="ECO:0000259" key="19">
    <source>
        <dbReference type="PROSITE" id="PS51199"/>
    </source>
</evidence>
<dbReference type="Pfam" id="PF14528">
    <property type="entry name" value="LAGLIDADG_3"/>
    <property type="match status" value="1"/>
</dbReference>
<dbReference type="GO" id="GO:0006269">
    <property type="term" value="P:DNA replication, synthesis of primer"/>
    <property type="evidence" value="ECO:0007669"/>
    <property type="project" value="UniProtKB-UniRule"/>
</dbReference>
<dbReference type="InterPro" id="IPR003587">
    <property type="entry name" value="Hint_dom_N"/>
</dbReference>
<dbReference type="PROSITE" id="PS51199">
    <property type="entry name" value="SF4_HELICASE"/>
    <property type="match status" value="3"/>
</dbReference>
<dbReference type="InterPro" id="IPR004860">
    <property type="entry name" value="LAGLIDADG_dom"/>
</dbReference>
<evidence type="ECO:0000256" key="17">
    <source>
        <dbReference type="SAM" id="MobiDB-lite"/>
    </source>
</evidence>
<evidence type="ECO:0000313" key="20">
    <source>
        <dbReference type="EMBL" id="KAB2381037.1"/>
    </source>
</evidence>
<dbReference type="PROSITE" id="PS50818">
    <property type="entry name" value="INTEIN_C_TER"/>
    <property type="match status" value="1"/>
</dbReference>
<dbReference type="PROSITE" id="PS50819">
    <property type="entry name" value="INTEIN_ENDONUCLEASE"/>
    <property type="match status" value="2"/>
</dbReference>
<sequence>MSVTELGPHEQEFERTPPHDIAAEQGVLGGMLLSQDAIAEVVEVLRTQDFYRPAHQIIYDIVLDLYGRGDPADAVTVAGELTKRGEIGRIGGAPYLHTLISSVPTAANAGYYAKIVHERSVLRRLVETGTRIVQMGYAADGADADEVLDRAQAEVFAIAEKRAGEDYVPLSEIMPGALDEIEAIGSRGGQMVGCPTGFADLDALTNGLHPGQMIVVAARPAMGKALKTDTPLPTPAGWTTMGEVQVGDQLIGADGRPTRVVAATDVMHGRPCFEVEFSDGEVIVADAQHQWRTIADGHGGPPRRDDTTSAWADAPAGGHAAATSAERPATDDTPHDGPGTVQDLHAHQRAAESTRHLVACGTGAGKTEAYLTAVHRTSVTGHVITKPHGTVGARPAAPLLPARRRPRAAAKAGPLRTGRPPHRRLLGLGGLERQDHHAGSHAADRGGRGPLAGRSRIRTTEEIFASLRRGGRPVHAVEVAGAFDLPDADLPVDPYVLGVWLGAGEDGDAAITCLDGAVIAQLELAGQPVAPEPLPGCYRLPGLHDRLDALGVLDGRHVPTAYLRASIAQRRALLAGLLDVCGKTSPDGRVDVALSPARLAEGIRELLLSLGHRAVLTLDPAGDSLDEPMHQIGFTPHGTVFRSPRKAERQGAAVHRDAGVRYIVDVRPVPSVPVRCVQVDNADHMYLAGRSCIPTHNSTLALDFARAASIKHGLTSAFFSLEMGRNEITMRLLSAEARVALHAMRSGTMQDEDWTRLARRMSEVAEAPLFIDDSPNMSMMEIRAKCRRLKQQHDLRLVIIDYLQLMTSGKRVESRQVEVSEFSRSLKLLAKELGVPVIALSQLNRGPEQRTDKKPMVSDLRESGCVTASTRIMRADTNEEITIGELLASGARDVPVWALDERLKFVPRTMTHAFPSGRKEVFRVTLASGKQIEATANHPFLTYGGWTPLGELEPGSRVATARHVPPPLKPVAWPEAEVVLLAHLIGDGSFVKRQPIRYASKDEACLQAVTEAAGHFGITAVRDEYAAARVTTLRLPAPYRLTHGRRNPIAAWLDGLGLFGLRSHEKFVPAPVFGLPKEQIALFLRHLWATDGCVHWDADRGRCSVYYASTSRRLVEDVSRLLLRFGIHSRMKTVRKGNHRPGYQLHLYGAENQLAFFNAVRVHGARGVVAAEAAESLRGLRPNTNRDTVPHEVWQDVRRILAERRMTHREFSAAIGTEFCGSSLWKRAPSRQRLSRVATVLGSAELEMLCTNDVFWDEIVEVESIGEQDVYDATVLGLHNFVANGVSLHNSIEQDADMVILLHREDAYEKESPRAGEADLIVAKHRNGPTATVTVAFQGHYSRFVDMAQ</sequence>
<comment type="function">
    <text evidence="16">The main replicative DNA helicase, it participates in initiation and elongation during chromosome replication. Travels ahead of the DNA replisome, separating dsDNA into templates for DNA synthesis. A processive ATP-dependent 5'-3' DNA helicase it has DNA-dependent ATPase activity.</text>
</comment>
<keyword evidence="6 16" id="KW-0378">Hydrolase</keyword>
<evidence type="ECO:0000256" key="16">
    <source>
        <dbReference type="RuleBase" id="RU362085"/>
    </source>
</evidence>
<evidence type="ECO:0000256" key="9">
    <source>
        <dbReference type="ARBA" id="ARBA00022840"/>
    </source>
</evidence>
<keyword evidence="3 16" id="KW-0235">DNA replication</keyword>
<accession>A0A6L3VTJ6</accession>
<dbReference type="SMART" id="SM00305">
    <property type="entry name" value="HintC"/>
    <property type="match status" value="1"/>
</dbReference>
<keyword evidence="2 16" id="KW-0639">Primosome</keyword>
<feature type="domain" description="DOD-type homing endonuclease" evidence="18">
    <location>
        <begin position="980"/>
        <end position="1127"/>
    </location>
</feature>
<dbReference type="PRINTS" id="PR00379">
    <property type="entry name" value="INTEIN"/>
</dbReference>
<comment type="similarity">
    <text evidence="1 16">Belongs to the helicase family. DnaB subfamily.</text>
</comment>
<dbReference type="NCBIfam" id="NF005852">
    <property type="entry name" value="PRK07773.1"/>
    <property type="match status" value="1"/>
</dbReference>
<evidence type="ECO:0000256" key="14">
    <source>
        <dbReference type="ARBA" id="ARBA00048954"/>
    </source>
</evidence>
<evidence type="ECO:0000256" key="13">
    <source>
        <dbReference type="ARBA" id="ARBA00044940"/>
    </source>
</evidence>
<dbReference type="InterPro" id="IPR007694">
    <property type="entry name" value="DNA_helicase_DnaB-like_C"/>
</dbReference>
<dbReference type="SUPFAM" id="SSF52540">
    <property type="entry name" value="P-loop containing nucleoside triphosphate hydrolases"/>
    <property type="match status" value="1"/>
</dbReference>
<dbReference type="PANTHER" id="PTHR30153">
    <property type="entry name" value="REPLICATIVE DNA HELICASE DNAB"/>
    <property type="match status" value="1"/>
</dbReference>
<comment type="function">
    <text evidence="13 16">The intein is an endonuclease.</text>
</comment>
<feature type="domain" description="DOD-type homing endonuclease" evidence="18">
    <location>
        <begin position="496"/>
        <end position="612"/>
    </location>
</feature>
<evidence type="ECO:0000256" key="6">
    <source>
        <dbReference type="ARBA" id="ARBA00022801"/>
    </source>
</evidence>
<keyword evidence="21" id="KW-1185">Reference proteome</keyword>
<dbReference type="InterPro" id="IPR030934">
    <property type="entry name" value="Intein_C"/>
</dbReference>
<keyword evidence="7 16" id="KW-0347">Helicase</keyword>
<feature type="compositionally biased region" description="Low complexity" evidence="17">
    <location>
        <begin position="310"/>
        <end position="325"/>
    </location>
</feature>
<keyword evidence="8" id="KW-0068">Autocatalytic cleavage</keyword>
<dbReference type="GO" id="GO:0016787">
    <property type="term" value="F:hydrolase activity"/>
    <property type="evidence" value="ECO:0007669"/>
    <property type="project" value="UniProtKB-KW"/>
</dbReference>
<dbReference type="InterPro" id="IPR007692">
    <property type="entry name" value="DNA_helicase_DnaB"/>
</dbReference>
<comment type="catalytic activity">
    <reaction evidence="14 16">
        <text>ATP + H2O = ADP + phosphate + H(+)</text>
        <dbReference type="Rhea" id="RHEA:13065"/>
        <dbReference type="ChEBI" id="CHEBI:15377"/>
        <dbReference type="ChEBI" id="CHEBI:15378"/>
        <dbReference type="ChEBI" id="CHEBI:30616"/>
        <dbReference type="ChEBI" id="CHEBI:43474"/>
        <dbReference type="ChEBI" id="CHEBI:456216"/>
        <dbReference type="EC" id="5.6.2.3"/>
    </reaction>
</comment>
<evidence type="ECO:0000256" key="11">
    <source>
        <dbReference type="ARBA" id="ARBA00023125"/>
    </source>
</evidence>
<dbReference type="InterPro" id="IPR036844">
    <property type="entry name" value="Hint_dom_sf"/>
</dbReference>
<dbReference type="RefSeq" id="WP_151540981.1">
    <property type="nucleotide sequence ID" value="NZ_WBMR01000040.1"/>
</dbReference>
<dbReference type="InterPro" id="IPR007693">
    <property type="entry name" value="DNA_helicase_DnaB-like_N"/>
</dbReference>
<dbReference type="InterPro" id="IPR006141">
    <property type="entry name" value="Intein_N"/>
</dbReference>
<evidence type="ECO:0000256" key="8">
    <source>
        <dbReference type="ARBA" id="ARBA00022813"/>
    </source>
</evidence>
<dbReference type="PROSITE" id="PS50817">
    <property type="entry name" value="INTEIN_N_TER"/>
    <property type="match status" value="1"/>
</dbReference>
<dbReference type="Gene3D" id="2.170.16.10">
    <property type="entry name" value="Hedgehog/Intein (Hint) domain"/>
    <property type="match status" value="1"/>
</dbReference>
<evidence type="ECO:0000256" key="7">
    <source>
        <dbReference type="ARBA" id="ARBA00022806"/>
    </source>
</evidence>
<keyword evidence="4" id="KW-0677">Repeat</keyword>
<dbReference type="Gene3D" id="1.10.860.10">
    <property type="entry name" value="DNAb Helicase, Chain A"/>
    <property type="match status" value="1"/>
</dbReference>
<dbReference type="Proteomes" id="UP000483004">
    <property type="component" value="Unassembled WGS sequence"/>
</dbReference>
<evidence type="ECO:0000256" key="10">
    <source>
        <dbReference type="ARBA" id="ARBA00023000"/>
    </source>
</evidence>
<reference evidence="20 21" key="1">
    <citation type="submission" date="2019-09" db="EMBL/GenBank/DDBJ databases">
        <title>Actinomadura physcomitrii sp. nov., a novel actinomycete isolated from moss [Physcomitrium sphaericum (Ludw) Fuernr].</title>
        <authorList>
            <person name="Liu C."/>
            <person name="Zhuang X."/>
        </authorList>
    </citation>
    <scope>NUCLEOTIDE SEQUENCE [LARGE SCALE GENOMIC DNA]</scope>
    <source>
        <strain evidence="20 21">CYP1-1B</strain>
    </source>
</reference>
<dbReference type="SUPFAM" id="SSF55608">
    <property type="entry name" value="Homing endonucleases"/>
    <property type="match status" value="2"/>
</dbReference>
<dbReference type="InterPro" id="IPR016136">
    <property type="entry name" value="DNA_helicase_N/primase_C"/>
</dbReference>
<dbReference type="Pfam" id="PF14890">
    <property type="entry name" value="Intein_splicing"/>
    <property type="match status" value="1"/>
</dbReference>
<dbReference type="Pfam" id="PF03796">
    <property type="entry name" value="DnaB_C"/>
    <property type="match status" value="3"/>
</dbReference>
<evidence type="ECO:0000256" key="3">
    <source>
        <dbReference type="ARBA" id="ARBA00022705"/>
    </source>
</evidence>
<keyword evidence="11 16" id="KW-0238">DNA-binding</keyword>
<dbReference type="SUPFAM" id="SSF48024">
    <property type="entry name" value="N-terminal domain of DnaB helicase"/>
    <property type="match status" value="1"/>
</dbReference>
<dbReference type="SMART" id="SM00306">
    <property type="entry name" value="HintN"/>
    <property type="match status" value="2"/>
</dbReference>
<organism evidence="20 21">
    <name type="scientific">Actinomadura montaniterrae</name>
    <dbReference type="NCBI Taxonomy" id="1803903"/>
    <lineage>
        <taxon>Bacteria</taxon>
        <taxon>Bacillati</taxon>
        <taxon>Actinomycetota</taxon>
        <taxon>Actinomycetes</taxon>
        <taxon>Streptosporangiales</taxon>
        <taxon>Thermomonosporaceae</taxon>
        <taxon>Actinomadura</taxon>
    </lineage>
</organism>
<evidence type="ECO:0000256" key="15">
    <source>
        <dbReference type="NCBIfam" id="TIGR00665"/>
    </source>
</evidence>
<dbReference type="FunFam" id="1.10.860.10:FF:000001">
    <property type="entry name" value="Replicative DNA helicase"/>
    <property type="match status" value="1"/>
</dbReference>
<dbReference type="GO" id="GO:0016539">
    <property type="term" value="P:intein-mediated protein splicing"/>
    <property type="evidence" value="ECO:0007669"/>
    <property type="project" value="InterPro"/>
</dbReference>
<keyword evidence="5 16" id="KW-0547">Nucleotide-binding</keyword>
<feature type="region of interest" description="Disordered" evidence="17">
    <location>
        <begin position="293"/>
        <end position="341"/>
    </location>
</feature>
<dbReference type="NCBIfam" id="TIGR01443">
    <property type="entry name" value="intein_Cterm"/>
    <property type="match status" value="1"/>
</dbReference>
<dbReference type="GO" id="GO:1990077">
    <property type="term" value="C:primosome complex"/>
    <property type="evidence" value="ECO:0007669"/>
    <property type="project" value="UniProtKB-UniRule"/>
</dbReference>
<dbReference type="PANTHER" id="PTHR30153:SF2">
    <property type="entry name" value="REPLICATIVE DNA HELICASE"/>
    <property type="match status" value="1"/>
</dbReference>